<keyword evidence="3" id="KW-1185">Reference proteome</keyword>
<comment type="caution">
    <text evidence="2">The sequence shown here is derived from an EMBL/GenBank/DDBJ whole genome shotgun (WGS) entry which is preliminary data.</text>
</comment>
<name>A0ABR4HIC3_9EURO</name>
<feature type="compositionally biased region" description="Polar residues" evidence="1">
    <location>
        <begin position="246"/>
        <end position="255"/>
    </location>
</feature>
<accession>A0ABR4HIC3</accession>
<evidence type="ECO:0000256" key="1">
    <source>
        <dbReference type="SAM" id="MobiDB-lite"/>
    </source>
</evidence>
<sequence>MAPVQLQYGVLIDEMKTFDTTNGWDVVVSYNEEKINSLLKTVKGHGPTQFPDMVAEVYDPVTDEMVETAYRLKVSNPVLQFRSERGNVELQYDLAGDFGPKPTPGGDSGFKPHPDQLHPDIGERYKQGPNYVVNVGGEETARGICLVFRDTLVQVTNPSTDPKVQAIINRLRADITTATADHLNKSTYYYFIAGVGIPHRLTRDSTTVTLQPRSFCFTLLVGDSQLKHPGTLVMWIGVEGGNHNGQQPGGATSLTFHPDSRDVKPSSAAEHCQFDDVEILSRKSDGKSNGLTLIGNSLTNRSIEGMKFSGKMRNQRIYIPTRNDRTGNAFAFTLDYFQGVDFSPNTSNTIIDVPARINPSNPRLSPITVSYKSDVRKVNWTQQRYNGEIHSVKSGVVKLEFVLAGIRLNFRRDNDLTVNASAEKPPWWAPAGSGQLPSHYEKLTMTLDLDIAMGNLDYFLTTNLLFPGKHIFIADPPTPNINYDHGLAVPRDLILTGQVTDKLRKTQQGPPLSRTSIL</sequence>
<organism evidence="2 3">
    <name type="scientific">Aspergillus cavernicola</name>
    <dbReference type="NCBI Taxonomy" id="176166"/>
    <lineage>
        <taxon>Eukaryota</taxon>
        <taxon>Fungi</taxon>
        <taxon>Dikarya</taxon>
        <taxon>Ascomycota</taxon>
        <taxon>Pezizomycotina</taxon>
        <taxon>Eurotiomycetes</taxon>
        <taxon>Eurotiomycetidae</taxon>
        <taxon>Eurotiales</taxon>
        <taxon>Aspergillaceae</taxon>
        <taxon>Aspergillus</taxon>
        <taxon>Aspergillus subgen. Nidulantes</taxon>
    </lineage>
</organism>
<dbReference type="EMBL" id="JBFXLS010000115">
    <property type="protein sequence ID" value="KAL2815225.1"/>
    <property type="molecule type" value="Genomic_DNA"/>
</dbReference>
<reference evidence="2 3" key="1">
    <citation type="submission" date="2024-07" db="EMBL/GenBank/DDBJ databases">
        <title>Section-level genome sequencing and comparative genomics of Aspergillus sections Usti and Cavernicolus.</title>
        <authorList>
            <consortium name="Lawrence Berkeley National Laboratory"/>
            <person name="Nybo J.L."/>
            <person name="Vesth T.C."/>
            <person name="Theobald S."/>
            <person name="Frisvad J.C."/>
            <person name="Larsen T.O."/>
            <person name="Kjaerboelling I."/>
            <person name="Rothschild-Mancinelli K."/>
            <person name="Lyhne E.K."/>
            <person name="Kogle M.E."/>
            <person name="Barry K."/>
            <person name="Clum A."/>
            <person name="Na H."/>
            <person name="Ledsgaard L."/>
            <person name="Lin J."/>
            <person name="Lipzen A."/>
            <person name="Kuo A."/>
            <person name="Riley R."/>
            <person name="Mondo S."/>
            <person name="LaButti K."/>
            <person name="Haridas S."/>
            <person name="Pangalinan J."/>
            <person name="Salamov A.A."/>
            <person name="Simmons B.A."/>
            <person name="Magnuson J.K."/>
            <person name="Chen J."/>
            <person name="Drula E."/>
            <person name="Henrissat B."/>
            <person name="Wiebenga A."/>
            <person name="Lubbers R.J."/>
            <person name="Gomes A.C."/>
            <person name="Makela M.R."/>
            <person name="Stajich J."/>
            <person name="Grigoriev I.V."/>
            <person name="Mortensen U.H."/>
            <person name="De vries R.P."/>
            <person name="Baker S.E."/>
            <person name="Andersen M.R."/>
        </authorList>
    </citation>
    <scope>NUCLEOTIDE SEQUENCE [LARGE SCALE GENOMIC DNA]</scope>
    <source>
        <strain evidence="2 3">CBS 600.67</strain>
    </source>
</reference>
<proteinExistence type="predicted"/>
<evidence type="ECO:0000313" key="3">
    <source>
        <dbReference type="Proteomes" id="UP001610335"/>
    </source>
</evidence>
<feature type="region of interest" description="Disordered" evidence="1">
    <location>
        <begin position="246"/>
        <end position="268"/>
    </location>
</feature>
<gene>
    <name evidence="2" type="ORF">BDW59DRAFT_166898</name>
</gene>
<protein>
    <submittedName>
        <fullName evidence="2">Uncharacterized protein</fullName>
    </submittedName>
</protein>
<evidence type="ECO:0000313" key="2">
    <source>
        <dbReference type="EMBL" id="KAL2815225.1"/>
    </source>
</evidence>
<dbReference type="Proteomes" id="UP001610335">
    <property type="component" value="Unassembled WGS sequence"/>
</dbReference>